<sequence length="94" mass="10275">MSKKVNPRRQPASKADVKRAELRGRDDGIKFASALFLMALRDKEGFDLEALQKVWKEVGDLADSIAEGYCSIEDLHTVLESEAGAKIVGGIALE</sequence>
<proteinExistence type="predicted"/>
<dbReference type="RefSeq" id="WP_213542710.1">
    <property type="nucleotide sequence ID" value="NZ_AP023420.1"/>
</dbReference>
<dbReference type="EMBL" id="AP023420">
    <property type="protein sequence ID" value="BCK83458.1"/>
    <property type="molecule type" value="Genomic_DNA"/>
</dbReference>
<reference evidence="1" key="1">
    <citation type="submission" date="2020-09" db="EMBL/GenBank/DDBJ databases">
        <title>New species isolated from human feces.</title>
        <authorList>
            <person name="Kitahara M."/>
            <person name="Shigeno Y."/>
            <person name="Shime M."/>
            <person name="Matsumoto Y."/>
            <person name="Nakamura S."/>
            <person name="Motooka D."/>
            <person name="Fukuoka S."/>
            <person name="Nishikawa H."/>
            <person name="Benno Y."/>
        </authorList>
    </citation>
    <scope>NUCLEOTIDE SEQUENCE</scope>
    <source>
        <strain evidence="1">MM59</strain>
    </source>
</reference>
<keyword evidence="2" id="KW-1185">Reference proteome</keyword>
<evidence type="ECO:0000313" key="2">
    <source>
        <dbReference type="Proteomes" id="UP000679848"/>
    </source>
</evidence>
<dbReference type="KEGG" id="pfaa:MM59RIKEN_07770"/>
<evidence type="ECO:0000313" key="1">
    <source>
        <dbReference type="EMBL" id="BCK83458.1"/>
    </source>
</evidence>
<dbReference type="AlphaFoldDB" id="A0A810Q562"/>
<protein>
    <submittedName>
        <fullName evidence="1">Uncharacterized protein</fullName>
    </submittedName>
</protein>
<dbReference type="Proteomes" id="UP000679848">
    <property type="component" value="Chromosome"/>
</dbReference>
<organism evidence="1 2">
    <name type="scientific">Pusillibacter faecalis</name>
    <dbReference type="NCBI Taxonomy" id="2714358"/>
    <lineage>
        <taxon>Bacteria</taxon>
        <taxon>Bacillati</taxon>
        <taxon>Bacillota</taxon>
        <taxon>Clostridia</taxon>
        <taxon>Eubacteriales</taxon>
        <taxon>Oscillospiraceae</taxon>
        <taxon>Pusillibacter</taxon>
    </lineage>
</organism>
<gene>
    <name evidence="1" type="ORF">MM59RIKEN_07770</name>
</gene>
<name>A0A810Q562_9FIRM</name>
<accession>A0A810Q562</accession>